<protein>
    <submittedName>
        <fullName evidence="3">AAA domain-containing protein, putative AbiEii toxin, Type IV TA system</fullName>
    </submittedName>
</protein>
<evidence type="ECO:0000313" key="3">
    <source>
        <dbReference type="EMBL" id="SKB01838.1"/>
    </source>
</evidence>
<feature type="domain" description="ATPase AAA-type core" evidence="2">
    <location>
        <begin position="205"/>
        <end position="445"/>
    </location>
</feature>
<dbReference type="EMBL" id="FUYE01000012">
    <property type="protein sequence ID" value="SKB01838.1"/>
    <property type="molecule type" value="Genomic_DNA"/>
</dbReference>
<gene>
    <name evidence="3" type="ORF">SAMN02745166_03478</name>
</gene>
<proteinExistence type="predicted"/>
<dbReference type="PANTHER" id="PTHR43581:SF2">
    <property type="entry name" value="EXCINUCLEASE ATPASE SUBUNIT"/>
    <property type="match status" value="1"/>
</dbReference>
<evidence type="ECO:0000256" key="1">
    <source>
        <dbReference type="SAM" id="MobiDB-lite"/>
    </source>
</evidence>
<dbReference type="SUPFAM" id="SSF52540">
    <property type="entry name" value="P-loop containing nucleoside triphosphate hydrolases"/>
    <property type="match status" value="1"/>
</dbReference>
<feature type="region of interest" description="Disordered" evidence="1">
    <location>
        <begin position="293"/>
        <end position="313"/>
    </location>
</feature>
<dbReference type="Gene3D" id="3.40.50.300">
    <property type="entry name" value="P-loop containing nucleotide triphosphate hydrolases"/>
    <property type="match status" value="1"/>
</dbReference>
<keyword evidence="4" id="KW-1185">Reference proteome</keyword>
<accession>A0A1T4YJX0</accession>
<dbReference type="AlphaFoldDB" id="A0A1T4YJX0"/>
<sequence>MPNPPPFRVIRQNESVPSITGSWLAYLNKDRWDDWGKYCTQFYLTLVDPAGTKHSIGNLKIGQRGLLPSGGGADLQPGYRRPDIPEAFHALDEQFFSLGQENEYYANLRELGPDVRKWVLGNLRDVAFDAARFEWAKHEDVMGESLLRSVSTTMVEGQYRRIAHGGVNLTPYHFSYAPPLDVEGTSDSLSFSVIPDSVPPTNVQVIIGRNGVGKTRLLSNMTKAVLGTEAEREQFGEFTWDHTVMGPSLSREVGRFSNVVLVSFSAFDSSDLVSRDELDQSRISYSYVGLRQDTQHGTTTNPLQPSPLGAPKTNDELADEFVRSLKECQVGSKLTRWKNAMKHLEYDLVANTAGITNLIDTNLSSEDTRERVLKIFDLLSSGHKIILLTLTRLVQTVEEQTLVLMDEPESYLHPPLLSAFVRALSELLVDRNGVAIVATHSPVVLQEVPRSCVWVLRRVRHEMRAEKPGIETFGENVGSLTREVFGLDVKQSGYMQILKDIASKYPSYDQAIAGLNNQLGTEARVILRSIYLDLQGQ</sequence>
<dbReference type="InterPro" id="IPR027417">
    <property type="entry name" value="P-loop_NTPase"/>
</dbReference>
<organism evidence="3 4">
    <name type="scientific">Prosthecobacter debontii</name>
    <dbReference type="NCBI Taxonomy" id="48467"/>
    <lineage>
        <taxon>Bacteria</taxon>
        <taxon>Pseudomonadati</taxon>
        <taxon>Verrucomicrobiota</taxon>
        <taxon>Verrucomicrobiia</taxon>
        <taxon>Verrucomicrobiales</taxon>
        <taxon>Verrucomicrobiaceae</taxon>
        <taxon>Prosthecobacter</taxon>
    </lineage>
</organism>
<name>A0A1T4YJX0_9BACT</name>
<dbReference type="Proteomes" id="UP000190774">
    <property type="component" value="Unassembled WGS sequence"/>
</dbReference>
<dbReference type="GO" id="GO:0005524">
    <property type="term" value="F:ATP binding"/>
    <property type="evidence" value="ECO:0007669"/>
    <property type="project" value="InterPro"/>
</dbReference>
<dbReference type="Pfam" id="PF13304">
    <property type="entry name" value="AAA_21"/>
    <property type="match status" value="1"/>
</dbReference>
<reference evidence="4" key="1">
    <citation type="submission" date="2017-02" db="EMBL/GenBank/DDBJ databases">
        <authorList>
            <person name="Varghese N."/>
            <person name="Submissions S."/>
        </authorList>
    </citation>
    <scope>NUCLEOTIDE SEQUENCE [LARGE SCALE GENOMIC DNA]</scope>
    <source>
        <strain evidence="4">ATCC 700200</strain>
    </source>
</reference>
<dbReference type="STRING" id="48467.SAMN02745166_03478"/>
<evidence type="ECO:0000259" key="2">
    <source>
        <dbReference type="Pfam" id="PF13304"/>
    </source>
</evidence>
<dbReference type="InterPro" id="IPR003959">
    <property type="entry name" value="ATPase_AAA_core"/>
</dbReference>
<dbReference type="RefSeq" id="WP_078814668.1">
    <property type="nucleotide sequence ID" value="NZ_FUYE01000012.1"/>
</dbReference>
<dbReference type="PANTHER" id="PTHR43581">
    <property type="entry name" value="ATP/GTP PHOSPHATASE"/>
    <property type="match status" value="1"/>
</dbReference>
<dbReference type="OrthoDB" id="9801813at2"/>
<dbReference type="GO" id="GO:0016887">
    <property type="term" value="F:ATP hydrolysis activity"/>
    <property type="evidence" value="ECO:0007669"/>
    <property type="project" value="InterPro"/>
</dbReference>
<evidence type="ECO:0000313" key="4">
    <source>
        <dbReference type="Proteomes" id="UP000190774"/>
    </source>
</evidence>
<dbReference type="InterPro" id="IPR051396">
    <property type="entry name" value="Bact_Antivir_Def_Nuclease"/>
</dbReference>